<name>A0A4Y2V2U7_ARAVE</name>
<evidence type="ECO:0008006" key="4">
    <source>
        <dbReference type="Google" id="ProtNLM"/>
    </source>
</evidence>
<sequence length="565" mass="64830">MYYPQFEGEENSVQTASFSVLRKLYDIESSELLKFGIGLTRKALWLTNLECQNVSLALKIFSSNLVKGLLELGEKHSLMHYGDTANFLNIFCTWWDIANVKTVTKGKHKNNPMAEPITDSLNDIKKEFLKKFIAWLDKYEKMDSNNGRFSRETHSALRQTSQAFLSVTEYCCNNLNMSYLLLGKIQTDKLESRFGQYRSMSGDQYHISIRQLYETENKLRISRELKLISHTSGSFDIDLFDNCDQDENSVEIIDDFFQDIEVSNSDIDKVADSLPVITYLAGYCSHSAHKNVKCYKCRKKLLTDKEMDVDNFKLIKSCDRGGLLYPSEFVTNIVLHIYIVTQKLISEKYELQFLKVQNQRNLVMKLVEELLMSKDMWDFSVCSCGYTFEKYSETEKGVLIAITGYDPTPTARDTFHHRIGANSTAQHYEVQQGSKNPLTYPEASHPQLRFPAIFWQDAVPLGIPRNSWACFDTSRTFSDVNDLLTNGISWWILCEGFFGIAGQRELWRRGVKSNEKKTMKNMHGLVTEFSAGRVGPIALIGRYEEEKSSRMSGDSVDEVTPEGRL</sequence>
<feature type="region of interest" description="Disordered" evidence="1">
    <location>
        <begin position="545"/>
        <end position="565"/>
    </location>
</feature>
<dbReference type="OrthoDB" id="6436837at2759"/>
<organism evidence="2 3">
    <name type="scientific">Araneus ventricosus</name>
    <name type="common">Orbweaver spider</name>
    <name type="synonym">Epeira ventricosa</name>
    <dbReference type="NCBI Taxonomy" id="182803"/>
    <lineage>
        <taxon>Eukaryota</taxon>
        <taxon>Metazoa</taxon>
        <taxon>Ecdysozoa</taxon>
        <taxon>Arthropoda</taxon>
        <taxon>Chelicerata</taxon>
        <taxon>Arachnida</taxon>
        <taxon>Araneae</taxon>
        <taxon>Araneomorphae</taxon>
        <taxon>Entelegynae</taxon>
        <taxon>Araneoidea</taxon>
        <taxon>Araneidae</taxon>
        <taxon>Araneus</taxon>
    </lineage>
</organism>
<evidence type="ECO:0000256" key="1">
    <source>
        <dbReference type="SAM" id="MobiDB-lite"/>
    </source>
</evidence>
<comment type="caution">
    <text evidence="2">The sequence shown here is derived from an EMBL/GenBank/DDBJ whole genome shotgun (WGS) entry which is preliminary data.</text>
</comment>
<dbReference type="AlphaFoldDB" id="A0A4Y2V2U7"/>
<feature type="compositionally biased region" description="Acidic residues" evidence="1">
    <location>
        <begin position="555"/>
        <end position="565"/>
    </location>
</feature>
<proteinExistence type="predicted"/>
<evidence type="ECO:0000313" key="2">
    <source>
        <dbReference type="EMBL" id="GBO18841.1"/>
    </source>
</evidence>
<evidence type="ECO:0000313" key="3">
    <source>
        <dbReference type="Proteomes" id="UP000499080"/>
    </source>
</evidence>
<gene>
    <name evidence="2" type="ORF">AVEN_156725_1</name>
</gene>
<reference evidence="2 3" key="1">
    <citation type="journal article" date="2019" name="Sci. Rep.">
        <title>Orb-weaving spider Araneus ventricosus genome elucidates the spidroin gene catalogue.</title>
        <authorList>
            <person name="Kono N."/>
            <person name="Nakamura H."/>
            <person name="Ohtoshi R."/>
            <person name="Moran D.A.P."/>
            <person name="Shinohara A."/>
            <person name="Yoshida Y."/>
            <person name="Fujiwara M."/>
            <person name="Mori M."/>
            <person name="Tomita M."/>
            <person name="Arakawa K."/>
        </authorList>
    </citation>
    <scope>NUCLEOTIDE SEQUENCE [LARGE SCALE GENOMIC DNA]</scope>
</reference>
<dbReference type="Proteomes" id="UP000499080">
    <property type="component" value="Unassembled WGS sequence"/>
</dbReference>
<accession>A0A4Y2V2U7</accession>
<keyword evidence="3" id="KW-1185">Reference proteome</keyword>
<protein>
    <recommendedName>
        <fullName evidence="4">Transposable element P transposase</fullName>
    </recommendedName>
</protein>
<dbReference type="EMBL" id="BGPR01042439">
    <property type="protein sequence ID" value="GBO18841.1"/>
    <property type="molecule type" value="Genomic_DNA"/>
</dbReference>